<sequence>MEALILRLDAPLMSFGGVMIDQHGVIDRFPGHALLTGLIGNALGWRHGDGERLVALQARLRLAARWDVRPKRIVDYHTADLGQPKMKGYSPGKEPAAWTTRGTTEGRGSGDATKGTHIRYRHYWSDGLMTLALALTDAPGPSLTVVHEALRRPARPLFLGRKTCLPARPLLDPVTPVATGPTLRSILSSVPRWGRDGEVLTGQAACEACWPAGEGGGASRRVADRRDWRANLPTGSSLRIEGPLATGEEPA</sequence>
<reference evidence="2" key="1">
    <citation type="journal article" date="2020" name="mSystems">
        <title>Genome- and Community-Level Interaction Insights into Carbon Utilization and Element Cycling Functions of Hydrothermarchaeota in Hydrothermal Sediment.</title>
        <authorList>
            <person name="Zhou Z."/>
            <person name="Liu Y."/>
            <person name="Xu W."/>
            <person name="Pan J."/>
            <person name="Luo Z.H."/>
            <person name="Li M."/>
        </authorList>
    </citation>
    <scope>NUCLEOTIDE SEQUENCE [LARGE SCALE GENOMIC DNA]</scope>
    <source>
        <strain evidence="2">HyVt-443</strain>
    </source>
</reference>
<dbReference type="Proteomes" id="UP000886251">
    <property type="component" value="Unassembled WGS sequence"/>
</dbReference>
<dbReference type="NCBIfam" id="TIGR01868">
    <property type="entry name" value="casD_Cas5e"/>
    <property type="match status" value="1"/>
</dbReference>
<dbReference type="GO" id="GO:0051607">
    <property type="term" value="P:defense response to virus"/>
    <property type="evidence" value="ECO:0007669"/>
    <property type="project" value="InterPro"/>
</dbReference>
<evidence type="ECO:0000256" key="1">
    <source>
        <dbReference type="SAM" id="MobiDB-lite"/>
    </source>
</evidence>
<organism evidence="2">
    <name type="scientific">Sedimenticola thiotaurini</name>
    <dbReference type="NCBI Taxonomy" id="1543721"/>
    <lineage>
        <taxon>Bacteria</taxon>
        <taxon>Pseudomonadati</taxon>
        <taxon>Pseudomonadota</taxon>
        <taxon>Gammaproteobacteria</taxon>
        <taxon>Chromatiales</taxon>
        <taxon>Sedimenticolaceae</taxon>
        <taxon>Sedimenticola</taxon>
    </lineage>
</organism>
<dbReference type="InterPro" id="IPR021124">
    <property type="entry name" value="CRISPR-assoc_prot_Cas5"/>
</dbReference>
<feature type="region of interest" description="Disordered" evidence="1">
    <location>
        <begin position="85"/>
        <end position="112"/>
    </location>
</feature>
<evidence type="ECO:0000313" key="2">
    <source>
        <dbReference type="EMBL" id="HEB97324.1"/>
    </source>
</evidence>
<accession>A0A831W471</accession>
<dbReference type="CDD" id="cd09756">
    <property type="entry name" value="Cas5_I-E"/>
    <property type="match status" value="1"/>
</dbReference>
<dbReference type="AlphaFoldDB" id="A0A831W471"/>
<name>A0A831W471_9GAMM</name>
<dbReference type="Gene3D" id="3.30.70.2660">
    <property type="match status" value="1"/>
</dbReference>
<dbReference type="GO" id="GO:0003723">
    <property type="term" value="F:RNA binding"/>
    <property type="evidence" value="ECO:0007669"/>
    <property type="project" value="InterPro"/>
</dbReference>
<dbReference type="EMBL" id="DRKP01000162">
    <property type="protein sequence ID" value="HEB97324.1"/>
    <property type="molecule type" value="Genomic_DNA"/>
</dbReference>
<protein>
    <submittedName>
        <fullName evidence="2">Type I-E CRISPR-associated protein Cas5/CasD</fullName>
    </submittedName>
</protein>
<dbReference type="GO" id="GO:0043571">
    <property type="term" value="P:maintenance of CRISPR repeat elements"/>
    <property type="evidence" value="ECO:0007669"/>
    <property type="project" value="InterPro"/>
</dbReference>
<proteinExistence type="predicted"/>
<dbReference type="Pfam" id="PF09704">
    <property type="entry name" value="Cas_Cas5d"/>
    <property type="match status" value="1"/>
</dbReference>
<dbReference type="InterPro" id="IPR010147">
    <property type="entry name" value="CRISPR-assoc_prot_CasD"/>
</dbReference>
<gene>
    <name evidence="2" type="primary">cas5e</name>
    <name evidence="2" type="ORF">ENI96_12960</name>
</gene>
<comment type="caution">
    <text evidence="2">The sequence shown here is derived from an EMBL/GenBank/DDBJ whole genome shotgun (WGS) entry which is preliminary data.</text>
</comment>
<feature type="region of interest" description="Disordered" evidence="1">
    <location>
        <begin position="214"/>
        <end position="251"/>
    </location>
</feature>